<evidence type="ECO:0000313" key="3">
    <source>
        <dbReference type="Proteomes" id="UP000525078"/>
    </source>
</evidence>
<dbReference type="Proteomes" id="UP000525078">
    <property type="component" value="Unassembled WGS sequence"/>
</dbReference>
<accession>A0A7J6GGY6</accession>
<sequence>MESGNLQELQKISDLWKGPPRGYIYVFPSPSEKPKPPPMEPLRPSLVYSGRPSGPIFGASELAAPTPPPVTLT</sequence>
<feature type="region of interest" description="Disordered" evidence="1">
    <location>
        <begin position="28"/>
        <end position="47"/>
    </location>
</feature>
<evidence type="ECO:0000256" key="1">
    <source>
        <dbReference type="SAM" id="MobiDB-lite"/>
    </source>
</evidence>
<gene>
    <name evidence="2" type="ORF">F8388_001242</name>
</gene>
<name>A0A7J6GGY6_CANSA</name>
<dbReference type="AlphaFoldDB" id="A0A7J6GGY6"/>
<reference evidence="2 3" key="1">
    <citation type="journal article" date="2020" name="bioRxiv">
        <title>Sequence and annotation of 42 cannabis genomes reveals extensive copy number variation in cannabinoid synthesis and pathogen resistance genes.</title>
        <authorList>
            <person name="Mckernan K.J."/>
            <person name="Helbert Y."/>
            <person name="Kane L.T."/>
            <person name="Ebling H."/>
            <person name="Zhang L."/>
            <person name="Liu B."/>
            <person name="Eaton Z."/>
            <person name="Mclaughlin S."/>
            <person name="Kingan S."/>
            <person name="Baybayan P."/>
            <person name="Concepcion G."/>
            <person name="Jordan M."/>
            <person name="Riva A."/>
            <person name="Barbazuk W."/>
            <person name="Harkins T."/>
        </authorList>
    </citation>
    <scope>NUCLEOTIDE SEQUENCE [LARGE SCALE GENOMIC DNA]</scope>
    <source>
        <strain evidence="3">cv. Jamaican Lion 4</strain>
        <tissue evidence="2">Leaf</tissue>
    </source>
</reference>
<protein>
    <submittedName>
        <fullName evidence="2">Uncharacterized protein</fullName>
    </submittedName>
</protein>
<evidence type="ECO:0000313" key="2">
    <source>
        <dbReference type="EMBL" id="KAF4382097.1"/>
    </source>
</evidence>
<comment type="caution">
    <text evidence="2">The sequence shown here is derived from an EMBL/GenBank/DDBJ whole genome shotgun (WGS) entry which is preliminary data.</text>
</comment>
<organism evidence="2 3">
    <name type="scientific">Cannabis sativa</name>
    <name type="common">Hemp</name>
    <name type="synonym">Marijuana</name>
    <dbReference type="NCBI Taxonomy" id="3483"/>
    <lineage>
        <taxon>Eukaryota</taxon>
        <taxon>Viridiplantae</taxon>
        <taxon>Streptophyta</taxon>
        <taxon>Embryophyta</taxon>
        <taxon>Tracheophyta</taxon>
        <taxon>Spermatophyta</taxon>
        <taxon>Magnoliopsida</taxon>
        <taxon>eudicotyledons</taxon>
        <taxon>Gunneridae</taxon>
        <taxon>Pentapetalae</taxon>
        <taxon>rosids</taxon>
        <taxon>fabids</taxon>
        <taxon>Rosales</taxon>
        <taxon>Cannabaceae</taxon>
        <taxon>Cannabis</taxon>
    </lineage>
</organism>
<dbReference type="EMBL" id="JAATIP010000057">
    <property type="protein sequence ID" value="KAF4382097.1"/>
    <property type="molecule type" value="Genomic_DNA"/>
</dbReference>
<proteinExistence type="predicted"/>